<comment type="similarity">
    <text evidence="5 15">Belongs to the cytochrome P450 family.</text>
</comment>
<dbReference type="PRINTS" id="PR00463">
    <property type="entry name" value="EP450I"/>
</dbReference>
<dbReference type="AlphaFoldDB" id="A0A482VLR4"/>
<dbReference type="InterPro" id="IPR017972">
    <property type="entry name" value="Cyt_P450_CS"/>
</dbReference>
<evidence type="ECO:0000256" key="11">
    <source>
        <dbReference type="ARBA" id="ARBA00023004"/>
    </source>
</evidence>
<evidence type="ECO:0000256" key="2">
    <source>
        <dbReference type="ARBA" id="ARBA00003690"/>
    </source>
</evidence>
<evidence type="ECO:0000256" key="15">
    <source>
        <dbReference type="RuleBase" id="RU000461"/>
    </source>
</evidence>
<evidence type="ECO:0000256" key="10">
    <source>
        <dbReference type="ARBA" id="ARBA00023002"/>
    </source>
</evidence>
<dbReference type="GO" id="GO:0016705">
    <property type="term" value="F:oxidoreductase activity, acting on paired donors, with incorporation or reduction of molecular oxygen"/>
    <property type="evidence" value="ECO:0007669"/>
    <property type="project" value="InterPro"/>
</dbReference>
<gene>
    <name evidence="16" type="ORF">BDFB_010623</name>
</gene>
<dbReference type="SUPFAM" id="SSF48264">
    <property type="entry name" value="Cytochrome P450"/>
    <property type="match status" value="1"/>
</dbReference>
<dbReference type="EMBL" id="QDEB01086951">
    <property type="protein sequence ID" value="RZC33673.1"/>
    <property type="molecule type" value="Genomic_DNA"/>
</dbReference>
<comment type="subcellular location">
    <subcellularLocation>
        <location evidence="4">Endoplasmic reticulum membrane</location>
        <topology evidence="4">Peripheral membrane protein</topology>
    </subcellularLocation>
    <subcellularLocation>
        <location evidence="3">Microsome membrane</location>
        <topology evidence="3">Peripheral membrane protein</topology>
    </subcellularLocation>
</comment>
<evidence type="ECO:0000256" key="13">
    <source>
        <dbReference type="ARBA" id="ARBA00023136"/>
    </source>
</evidence>
<dbReference type="PANTHER" id="PTHR24291">
    <property type="entry name" value="CYTOCHROME P450 FAMILY 4"/>
    <property type="match status" value="1"/>
</dbReference>
<feature type="non-terminal residue" evidence="16">
    <location>
        <position position="369"/>
    </location>
</feature>
<feature type="non-terminal residue" evidence="16">
    <location>
        <position position="1"/>
    </location>
</feature>
<keyword evidence="8" id="KW-0256">Endoplasmic reticulum</keyword>
<keyword evidence="7 14" id="KW-0479">Metal-binding</keyword>
<dbReference type="InterPro" id="IPR002401">
    <property type="entry name" value="Cyt_P450_E_grp-I"/>
</dbReference>
<evidence type="ECO:0000313" key="16">
    <source>
        <dbReference type="EMBL" id="RZC33673.1"/>
    </source>
</evidence>
<keyword evidence="13" id="KW-0472">Membrane</keyword>
<dbReference type="PROSITE" id="PS00086">
    <property type="entry name" value="CYTOCHROME_P450"/>
    <property type="match status" value="1"/>
</dbReference>
<keyword evidence="6 14" id="KW-0349">Heme</keyword>
<evidence type="ECO:0000256" key="12">
    <source>
        <dbReference type="ARBA" id="ARBA00023033"/>
    </source>
</evidence>
<dbReference type="Pfam" id="PF00067">
    <property type="entry name" value="p450"/>
    <property type="match status" value="2"/>
</dbReference>
<accession>A0A482VLR4</accession>
<keyword evidence="11 14" id="KW-0408">Iron</keyword>
<dbReference type="PANTHER" id="PTHR24291:SF189">
    <property type="entry name" value="CYTOCHROME P450 4C3-RELATED"/>
    <property type="match status" value="1"/>
</dbReference>
<keyword evidence="9" id="KW-0492">Microsome</keyword>
<dbReference type="GO" id="GO:0020037">
    <property type="term" value="F:heme binding"/>
    <property type="evidence" value="ECO:0007669"/>
    <property type="project" value="InterPro"/>
</dbReference>
<comment type="cofactor">
    <cofactor evidence="1 14">
        <name>heme</name>
        <dbReference type="ChEBI" id="CHEBI:30413"/>
    </cofactor>
</comment>
<dbReference type="InterPro" id="IPR036396">
    <property type="entry name" value="Cyt_P450_sf"/>
</dbReference>
<protein>
    <submittedName>
        <fullName evidence="16">p450 domain containing protein</fullName>
    </submittedName>
</protein>
<sequence length="369" mass="41922">CRLYYYASKLVGPPAFPLIESALYFFGGTHGIQVKSLKISTNSNPVSEIFETGLRIVEKYKPLFKFWFGTKFTVVVTHPEDVKIILNSCLEKDRDYKFTIPALGCGLVTLPVWEWKQHRKIIGLTFNKQVLNSFVEIFASYSHILVEKLEEILGKGCVDVYPILSQCTLDMICNTTMGTNVNAMNDKSQYIIESKKRAKYQMEDLYDGITKKKALLDHLIDLTYKEANWSDKETIEETKTIIITGSETTASAVCYLLIVMGMHQDIQDLVLEEIDSITGSSGKDIAVEDLTKMTYLDRVIKETLRLFPNHILPEGSAIAIPIFFIHEDPDFWTDPLTFDPDRFLPEEVAKRHPYTFLPFSGGPRNCLGG</sequence>
<evidence type="ECO:0000256" key="4">
    <source>
        <dbReference type="ARBA" id="ARBA00004406"/>
    </source>
</evidence>
<evidence type="ECO:0000256" key="7">
    <source>
        <dbReference type="ARBA" id="ARBA00022723"/>
    </source>
</evidence>
<evidence type="ECO:0000256" key="9">
    <source>
        <dbReference type="ARBA" id="ARBA00022848"/>
    </source>
</evidence>
<dbReference type="PRINTS" id="PR00385">
    <property type="entry name" value="P450"/>
</dbReference>
<name>A0A482VLR4_ASBVE</name>
<dbReference type="GO" id="GO:0005506">
    <property type="term" value="F:iron ion binding"/>
    <property type="evidence" value="ECO:0007669"/>
    <property type="project" value="InterPro"/>
</dbReference>
<evidence type="ECO:0000256" key="6">
    <source>
        <dbReference type="ARBA" id="ARBA00022617"/>
    </source>
</evidence>
<proteinExistence type="inferred from homology"/>
<dbReference type="GO" id="GO:0004497">
    <property type="term" value="F:monooxygenase activity"/>
    <property type="evidence" value="ECO:0007669"/>
    <property type="project" value="UniProtKB-KW"/>
</dbReference>
<dbReference type="OrthoDB" id="1372046at2759"/>
<comment type="function">
    <text evidence="2">May be involved in the metabolism of insect hormones and in the breakdown of synthetic insecticides.</text>
</comment>
<dbReference type="Proteomes" id="UP000292052">
    <property type="component" value="Unassembled WGS sequence"/>
</dbReference>
<evidence type="ECO:0000256" key="5">
    <source>
        <dbReference type="ARBA" id="ARBA00010617"/>
    </source>
</evidence>
<evidence type="ECO:0000256" key="8">
    <source>
        <dbReference type="ARBA" id="ARBA00022824"/>
    </source>
</evidence>
<evidence type="ECO:0000256" key="3">
    <source>
        <dbReference type="ARBA" id="ARBA00004174"/>
    </source>
</evidence>
<keyword evidence="12 15" id="KW-0503">Monooxygenase</keyword>
<dbReference type="STRING" id="1661398.A0A482VLR4"/>
<dbReference type="Gene3D" id="1.10.630.10">
    <property type="entry name" value="Cytochrome P450"/>
    <property type="match status" value="1"/>
</dbReference>
<dbReference type="InterPro" id="IPR001128">
    <property type="entry name" value="Cyt_P450"/>
</dbReference>
<evidence type="ECO:0000313" key="17">
    <source>
        <dbReference type="Proteomes" id="UP000292052"/>
    </source>
</evidence>
<organism evidence="16 17">
    <name type="scientific">Asbolus verrucosus</name>
    <name type="common">Desert ironclad beetle</name>
    <dbReference type="NCBI Taxonomy" id="1661398"/>
    <lineage>
        <taxon>Eukaryota</taxon>
        <taxon>Metazoa</taxon>
        <taxon>Ecdysozoa</taxon>
        <taxon>Arthropoda</taxon>
        <taxon>Hexapoda</taxon>
        <taxon>Insecta</taxon>
        <taxon>Pterygota</taxon>
        <taxon>Neoptera</taxon>
        <taxon>Endopterygota</taxon>
        <taxon>Coleoptera</taxon>
        <taxon>Polyphaga</taxon>
        <taxon>Cucujiformia</taxon>
        <taxon>Tenebrionidae</taxon>
        <taxon>Pimeliinae</taxon>
        <taxon>Asbolus</taxon>
    </lineage>
</organism>
<dbReference type="GO" id="GO:0005789">
    <property type="term" value="C:endoplasmic reticulum membrane"/>
    <property type="evidence" value="ECO:0007669"/>
    <property type="project" value="UniProtKB-SubCell"/>
</dbReference>
<reference evidence="16 17" key="1">
    <citation type="submission" date="2017-03" db="EMBL/GenBank/DDBJ databases">
        <title>Genome of the blue death feigning beetle - Asbolus verrucosus.</title>
        <authorList>
            <person name="Rider S.D."/>
        </authorList>
    </citation>
    <scope>NUCLEOTIDE SEQUENCE [LARGE SCALE GENOMIC DNA]</scope>
    <source>
        <strain evidence="16">Butters</strain>
        <tissue evidence="16">Head and leg muscle</tissue>
    </source>
</reference>
<keyword evidence="10 15" id="KW-0560">Oxidoreductase</keyword>
<evidence type="ECO:0000256" key="14">
    <source>
        <dbReference type="PIRSR" id="PIRSR602401-1"/>
    </source>
</evidence>
<comment type="caution">
    <text evidence="16">The sequence shown here is derived from an EMBL/GenBank/DDBJ whole genome shotgun (WGS) entry which is preliminary data.</text>
</comment>
<dbReference type="InterPro" id="IPR050196">
    <property type="entry name" value="Cytochrome_P450_Monoox"/>
</dbReference>
<evidence type="ECO:0000256" key="1">
    <source>
        <dbReference type="ARBA" id="ARBA00001971"/>
    </source>
</evidence>
<feature type="binding site" description="axial binding residue" evidence="14">
    <location>
        <position position="366"/>
    </location>
    <ligand>
        <name>heme</name>
        <dbReference type="ChEBI" id="CHEBI:30413"/>
    </ligand>
    <ligandPart>
        <name>Fe</name>
        <dbReference type="ChEBI" id="CHEBI:18248"/>
    </ligandPart>
</feature>
<keyword evidence="17" id="KW-1185">Reference proteome</keyword>